<dbReference type="PANTHER" id="PTHR43377:SF2">
    <property type="entry name" value="BINDING ROSSMANN FOLD OXIDOREDUCTASE, PUTATIVE (AFU_ORTHOLOGUE AFUA_4G00560)-RELATED"/>
    <property type="match status" value="1"/>
</dbReference>
<evidence type="ECO:0000259" key="2">
    <source>
        <dbReference type="Pfam" id="PF01408"/>
    </source>
</evidence>
<proteinExistence type="inferred from homology"/>
<dbReference type="RefSeq" id="WP_310500749.1">
    <property type="nucleotide sequence ID" value="NZ_JAVDSB010000009.1"/>
</dbReference>
<dbReference type="Proteomes" id="UP001267290">
    <property type="component" value="Unassembled WGS sequence"/>
</dbReference>
<keyword evidence="5" id="KW-1185">Reference proteome</keyword>
<dbReference type="SUPFAM" id="SSF51735">
    <property type="entry name" value="NAD(P)-binding Rossmann-fold domains"/>
    <property type="match status" value="1"/>
</dbReference>
<comment type="similarity">
    <text evidence="1">Belongs to the Gfo/Idh/MocA family.</text>
</comment>
<sequence length="428" mass="48172">MTKTRYAIVGTGGRAEFFYGSMVKDFRDTSELVAICDINQTRMNFTNGLLANKYEYHAVPTYKADQFEGMIRQEKPDTIIVTTVDRTHHTYIIRAMELGCDVISEKPMTVDEEKCQEILDAIKRTGKQLRVTFNYRYAPHNTKIRELIMDGTIGDVHSVHFEWLLNTQHGADYFRRWHRDKRNGGGLLVHKSTHHFDLVNFWLGTQPETVFAMGDLMFYGKANAEKRGETKFYQRATGNAYAKEDPFALHLDSNPNLKGLYLDAEHEDGYQRDQSVFGDGISIEDTMGVMVRYKNKAILTYSLNAYLPWEGFSVNINGSKGRIEMKVVEKSYVNAGGEKADEGALEGKTITVFPMFAAPYQVEIEEGVGGHGGGDPVLLKDIFDKPSDDRFKRAASHVDGAMSILTGIAGNISLRTGQPVAVDKLVKF</sequence>
<dbReference type="Gene3D" id="3.30.360.10">
    <property type="entry name" value="Dihydrodipicolinate Reductase, domain 2"/>
    <property type="match status" value="1"/>
</dbReference>
<dbReference type="EMBL" id="JAVDSB010000009">
    <property type="protein sequence ID" value="MDR6553266.1"/>
    <property type="molecule type" value="Genomic_DNA"/>
</dbReference>
<protein>
    <submittedName>
        <fullName evidence="4">Dehydrogenase</fullName>
    </submittedName>
</protein>
<dbReference type="Pfam" id="PF01408">
    <property type="entry name" value="GFO_IDH_MocA"/>
    <property type="match status" value="1"/>
</dbReference>
<dbReference type="Gene3D" id="3.40.50.720">
    <property type="entry name" value="NAD(P)-binding Rossmann-like Domain"/>
    <property type="match status" value="1"/>
</dbReference>
<feature type="domain" description="Gfo/Idh/MocA-like oxidoreductase N-terminal" evidence="2">
    <location>
        <begin position="5"/>
        <end position="133"/>
    </location>
</feature>
<dbReference type="Pfam" id="PF02894">
    <property type="entry name" value="GFO_IDH_MocA_C"/>
    <property type="match status" value="1"/>
</dbReference>
<accession>A0ABU1P1R2</accession>
<evidence type="ECO:0000313" key="5">
    <source>
        <dbReference type="Proteomes" id="UP001267290"/>
    </source>
</evidence>
<evidence type="ECO:0000259" key="3">
    <source>
        <dbReference type="Pfam" id="PF02894"/>
    </source>
</evidence>
<dbReference type="InterPro" id="IPR051450">
    <property type="entry name" value="Gfo/Idh/MocA_Oxidoreductases"/>
</dbReference>
<dbReference type="InterPro" id="IPR036291">
    <property type="entry name" value="NAD(P)-bd_dom_sf"/>
</dbReference>
<name>A0ABU1P1R2_9BACL</name>
<comment type="caution">
    <text evidence="4">The sequence shown here is derived from an EMBL/GenBank/DDBJ whole genome shotgun (WGS) entry which is preliminary data.</text>
</comment>
<reference evidence="4 5" key="1">
    <citation type="submission" date="2023-07" db="EMBL/GenBank/DDBJ databases">
        <title>Sorghum-associated microbial communities from plants grown in Nebraska, USA.</title>
        <authorList>
            <person name="Schachtman D."/>
        </authorList>
    </citation>
    <scope>NUCLEOTIDE SEQUENCE [LARGE SCALE GENOMIC DNA]</scope>
    <source>
        <strain evidence="4 5">CC258</strain>
    </source>
</reference>
<dbReference type="InterPro" id="IPR004104">
    <property type="entry name" value="Gfo/Idh/MocA-like_OxRdtase_C"/>
</dbReference>
<dbReference type="SUPFAM" id="SSF55347">
    <property type="entry name" value="Glyceraldehyde-3-phosphate dehydrogenase-like, C-terminal domain"/>
    <property type="match status" value="1"/>
</dbReference>
<evidence type="ECO:0000313" key="4">
    <source>
        <dbReference type="EMBL" id="MDR6553266.1"/>
    </source>
</evidence>
<organism evidence="4 5">
    <name type="scientific">Paenibacillus qinlingensis</name>
    <dbReference type="NCBI Taxonomy" id="1837343"/>
    <lineage>
        <taxon>Bacteria</taxon>
        <taxon>Bacillati</taxon>
        <taxon>Bacillota</taxon>
        <taxon>Bacilli</taxon>
        <taxon>Bacillales</taxon>
        <taxon>Paenibacillaceae</taxon>
        <taxon>Paenibacillus</taxon>
    </lineage>
</organism>
<dbReference type="PANTHER" id="PTHR43377">
    <property type="entry name" value="BILIVERDIN REDUCTASE A"/>
    <property type="match status" value="1"/>
</dbReference>
<gene>
    <name evidence="4" type="ORF">J2736_004473</name>
</gene>
<evidence type="ECO:0000256" key="1">
    <source>
        <dbReference type="ARBA" id="ARBA00010928"/>
    </source>
</evidence>
<dbReference type="InterPro" id="IPR000683">
    <property type="entry name" value="Gfo/Idh/MocA-like_OxRdtase_N"/>
</dbReference>
<feature type="domain" description="Gfo/Idh/MocA-like oxidoreductase C-terminal" evidence="3">
    <location>
        <begin position="145"/>
        <end position="422"/>
    </location>
</feature>